<dbReference type="SUPFAM" id="SSF54909">
    <property type="entry name" value="Dimeric alpha+beta barrel"/>
    <property type="match status" value="1"/>
</dbReference>
<evidence type="ECO:0000313" key="2">
    <source>
        <dbReference type="Proteomes" id="UP000234328"/>
    </source>
</evidence>
<evidence type="ECO:0000313" key="1">
    <source>
        <dbReference type="EMBL" id="PLC55911.1"/>
    </source>
</evidence>
<dbReference type="Proteomes" id="UP000234328">
    <property type="component" value="Unassembled WGS sequence"/>
</dbReference>
<comment type="caution">
    <text evidence="1">The sequence shown here is derived from an EMBL/GenBank/DDBJ whole genome shotgun (WGS) entry which is preliminary data.</text>
</comment>
<accession>A0A2N4ULL2</accession>
<evidence type="ECO:0008006" key="3">
    <source>
        <dbReference type="Google" id="ProtNLM"/>
    </source>
</evidence>
<proteinExistence type="predicted"/>
<name>A0A2N4ULL2_9BURK</name>
<protein>
    <recommendedName>
        <fullName evidence="3">EthD domain-containing protein</fullName>
    </recommendedName>
</protein>
<dbReference type="AlphaFoldDB" id="A0A2N4ULL2"/>
<dbReference type="OrthoDB" id="6537357at2"/>
<reference evidence="1 2" key="1">
    <citation type="submission" date="2017-10" db="EMBL/GenBank/DDBJ databases">
        <title>Two draft genome sequences of Pusillimonas sp. strains isolated from a nitrate- and radionuclide-contaminated groundwater in Russia.</title>
        <authorList>
            <person name="Grouzdev D.S."/>
            <person name="Tourova T.P."/>
            <person name="Goeva M.A."/>
            <person name="Babich T.L."/>
            <person name="Sokolova D.S."/>
            <person name="Abdullin R."/>
            <person name="Poltaraus A.B."/>
            <person name="Toshchakov S.V."/>
            <person name="Nazina T.N."/>
        </authorList>
    </citation>
    <scope>NUCLEOTIDE SEQUENCE [LARGE SCALE GENOMIC DNA]</scope>
    <source>
        <strain evidence="1 2">JR1/69-2-13</strain>
    </source>
</reference>
<gene>
    <name evidence="1" type="ORF">CR155_02390</name>
</gene>
<dbReference type="InterPro" id="IPR011008">
    <property type="entry name" value="Dimeric_a/b-barrel"/>
</dbReference>
<sequence length="242" mass="27411">MSKRTDKKEDVPGLLLVMHDIPPELDAEMNHWYHHEHMAERLAVPGVVSARRYQAIESQPAYMIVYKCDSIDTLLSPEYRRVLDHPTETTRRILPRMENVIRAVCRETWSIGSHVGATAVVVQCKAVEGRKDYARTFIRDTLAQRLRESGDIVSMSLWESDADATDATNSETTRRTAPDHYADWVLIVEGYNRASLSLALHREALLCDGQRDGLLLGAMMRYELMCIYNAHDMAPPVTIGSA</sequence>
<organism evidence="1 2">
    <name type="scientific">Pollutimonas nitritireducens</name>
    <dbReference type="NCBI Taxonomy" id="2045209"/>
    <lineage>
        <taxon>Bacteria</taxon>
        <taxon>Pseudomonadati</taxon>
        <taxon>Pseudomonadota</taxon>
        <taxon>Betaproteobacteria</taxon>
        <taxon>Burkholderiales</taxon>
        <taxon>Alcaligenaceae</taxon>
        <taxon>Pollutimonas</taxon>
    </lineage>
</organism>
<dbReference type="EMBL" id="PDNV01000001">
    <property type="protein sequence ID" value="PLC55911.1"/>
    <property type="molecule type" value="Genomic_DNA"/>
</dbReference>
<keyword evidence="2" id="KW-1185">Reference proteome</keyword>
<dbReference type="RefSeq" id="WP_102068380.1">
    <property type="nucleotide sequence ID" value="NZ_PDNV01000001.1"/>
</dbReference>